<dbReference type="AlphaFoldDB" id="A0A5R9KAZ6"/>
<dbReference type="OrthoDB" id="1446396at2"/>
<dbReference type="EMBL" id="VCEI01000025">
    <property type="protein sequence ID" value="TLU92000.1"/>
    <property type="molecule type" value="Genomic_DNA"/>
</dbReference>
<evidence type="ECO:0000313" key="2">
    <source>
        <dbReference type="Proteomes" id="UP000309788"/>
    </source>
</evidence>
<keyword evidence="2" id="KW-1185">Reference proteome</keyword>
<reference evidence="1 2" key="1">
    <citation type="submission" date="2019-05" db="EMBL/GenBank/DDBJ databases">
        <authorList>
            <person name="Qu J.-H."/>
        </authorList>
    </citation>
    <scope>NUCLEOTIDE SEQUENCE [LARGE SCALE GENOMIC DNA]</scope>
    <source>
        <strain evidence="1 2">Z12</strain>
    </source>
</reference>
<name>A0A5R9KAZ6_9BACT</name>
<accession>A0A5R9KAZ6</accession>
<dbReference type="Proteomes" id="UP000309788">
    <property type="component" value="Unassembled WGS sequence"/>
</dbReference>
<protein>
    <submittedName>
        <fullName evidence="1">Uncharacterized protein</fullName>
    </submittedName>
</protein>
<dbReference type="RefSeq" id="WP_138282109.1">
    <property type="nucleotide sequence ID" value="NZ_BMGE01000003.1"/>
</dbReference>
<gene>
    <name evidence="1" type="ORF">FEM55_14665</name>
</gene>
<proteinExistence type="predicted"/>
<sequence length="555" mass="63960">MIYSIQHRLVCIFKQALFLLFVISFNLHAQEDRRVYKSFQKAGKLENNGERTLISNLKFSTNQLFNFKSELLTSDKPTTSRMVSDYGFNHIIKKDMELVLVGEQSPQAGFSIDVSSKTSVKLSGRIPTNRGISTLELEAGQKENNVPIVEAGKYNGTVDLAFNRHIIVKSNTYTYLNDSPKLYQPVFEKKKLHLDKEMIDSASVLANFLEEIDINAYRVIENRAFFKIEDADSIMINNYDGIEALSILRKQIVPIIFELDFYISLAKKYSTNKLLDSAKTVTEVNEIIQSDTKLKLDLLVDDLKKILTRLSVRHELLKDAERDLASPLWISKHLQWFSISPTIGIKAYKVYGKDDNDVILEKPENKVFWTPKVNFWYSFYDVYKKGANLYRLGLEPIYGNNLEDYTEIKYHENDTLQFEPNGNLVIKEKTTSGLYRKKDSKSKYKVYVNYRLEFYRLPRKNFVPGYSMKFGYVKDGILAEHKRKLRFQAGLVLNLLNQEKSKPIITLQPYLLYDNLLKETVLDKGDTYRNKTALEKLGAGILIGLPIKGLLSIGD</sequence>
<evidence type="ECO:0000313" key="1">
    <source>
        <dbReference type="EMBL" id="TLU92000.1"/>
    </source>
</evidence>
<organism evidence="1 2">
    <name type="scientific">Dyadobacter sediminis</name>
    <dbReference type="NCBI Taxonomy" id="1493691"/>
    <lineage>
        <taxon>Bacteria</taxon>
        <taxon>Pseudomonadati</taxon>
        <taxon>Bacteroidota</taxon>
        <taxon>Cytophagia</taxon>
        <taxon>Cytophagales</taxon>
        <taxon>Spirosomataceae</taxon>
        <taxon>Dyadobacter</taxon>
    </lineage>
</organism>
<comment type="caution">
    <text evidence="1">The sequence shown here is derived from an EMBL/GenBank/DDBJ whole genome shotgun (WGS) entry which is preliminary data.</text>
</comment>